<dbReference type="PROSITE" id="PS50006">
    <property type="entry name" value="FHA_DOMAIN"/>
    <property type="match status" value="1"/>
</dbReference>
<dbReference type="CDD" id="cd00060">
    <property type="entry name" value="FHA"/>
    <property type="match status" value="1"/>
</dbReference>
<feature type="region of interest" description="Disordered" evidence="2">
    <location>
        <begin position="38"/>
        <end position="60"/>
    </location>
</feature>
<dbReference type="AlphaFoldDB" id="A0A542ZP98"/>
<feature type="transmembrane region" description="Helical" evidence="3">
    <location>
        <begin position="6"/>
        <end position="28"/>
    </location>
</feature>
<dbReference type="InterPro" id="IPR050923">
    <property type="entry name" value="Cell_Proc_Reg/RNA_Proc"/>
</dbReference>
<dbReference type="InterPro" id="IPR008984">
    <property type="entry name" value="SMAD_FHA_dom_sf"/>
</dbReference>
<dbReference type="Proteomes" id="UP000315389">
    <property type="component" value="Unassembled WGS sequence"/>
</dbReference>
<evidence type="ECO:0000256" key="2">
    <source>
        <dbReference type="SAM" id="MobiDB-lite"/>
    </source>
</evidence>
<reference evidence="5 6" key="1">
    <citation type="submission" date="2019-06" db="EMBL/GenBank/DDBJ databases">
        <title>Sequencing the genomes of 1000 actinobacteria strains.</title>
        <authorList>
            <person name="Klenk H.-P."/>
        </authorList>
    </citation>
    <scope>NUCLEOTIDE SEQUENCE [LARGE SCALE GENOMIC DNA]</scope>
    <source>
        <strain evidence="5 6">DSM 4813</strain>
    </source>
</reference>
<dbReference type="InterPro" id="IPR000253">
    <property type="entry name" value="FHA_dom"/>
</dbReference>
<keyword evidence="6" id="KW-1185">Reference proteome</keyword>
<dbReference type="SUPFAM" id="SSF49879">
    <property type="entry name" value="SMAD/FHA domain"/>
    <property type="match status" value="1"/>
</dbReference>
<evidence type="ECO:0000256" key="3">
    <source>
        <dbReference type="SAM" id="Phobius"/>
    </source>
</evidence>
<dbReference type="EMBL" id="VFOS01000002">
    <property type="protein sequence ID" value="TQL62183.1"/>
    <property type="molecule type" value="Genomic_DNA"/>
</dbReference>
<dbReference type="Pfam" id="PF00498">
    <property type="entry name" value="FHA"/>
    <property type="match status" value="1"/>
</dbReference>
<name>A0A542ZP98_RARFA</name>
<comment type="caution">
    <text evidence="5">The sequence shown here is derived from an EMBL/GenBank/DDBJ whole genome shotgun (WGS) entry which is preliminary data.</text>
</comment>
<sequence>MNELTIALLRIAYLGLMWVLILSVVGVLRRDLYGTRISPRPSRAPGGRQEAGPRRPGAAATEHRVLTVTAGPLEGTTLPLGNVSVVIGRAPDCTLVVDDDYASSRHARIFPDEGRWFVEDLGSTNGTFLNGNPVHDRIELPIGASLQVGQSSIELRK</sequence>
<evidence type="ECO:0000256" key="1">
    <source>
        <dbReference type="ARBA" id="ARBA00022553"/>
    </source>
</evidence>
<dbReference type="SMART" id="SM00240">
    <property type="entry name" value="FHA"/>
    <property type="match status" value="1"/>
</dbReference>
<keyword evidence="3" id="KW-0472">Membrane</keyword>
<organism evidence="5 6">
    <name type="scientific">Rarobacter faecitabidus</name>
    <dbReference type="NCBI Taxonomy" id="13243"/>
    <lineage>
        <taxon>Bacteria</taxon>
        <taxon>Bacillati</taxon>
        <taxon>Actinomycetota</taxon>
        <taxon>Actinomycetes</taxon>
        <taxon>Micrococcales</taxon>
        <taxon>Rarobacteraceae</taxon>
        <taxon>Rarobacter</taxon>
    </lineage>
</organism>
<dbReference type="RefSeq" id="WP_142121266.1">
    <property type="nucleotide sequence ID" value="NZ_BAAASV010000002.1"/>
</dbReference>
<feature type="domain" description="FHA" evidence="4">
    <location>
        <begin position="85"/>
        <end position="134"/>
    </location>
</feature>
<dbReference type="PANTHER" id="PTHR23308">
    <property type="entry name" value="NUCLEAR INHIBITOR OF PROTEIN PHOSPHATASE-1"/>
    <property type="match status" value="1"/>
</dbReference>
<evidence type="ECO:0000313" key="5">
    <source>
        <dbReference type="EMBL" id="TQL62183.1"/>
    </source>
</evidence>
<proteinExistence type="predicted"/>
<keyword evidence="3" id="KW-0812">Transmembrane</keyword>
<protein>
    <submittedName>
        <fullName evidence="5">FHA domain-containing protein</fullName>
    </submittedName>
</protein>
<dbReference type="OrthoDB" id="277520at2"/>
<dbReference type="Gene3D" id="2.60.200.20">
    <property type="match status" value="1"/>
</dbReference>
<evidence type="ECO:0000259" key="4">
    <source>
        <dbReference type="PROSITE" id="PS50006"/>
    </source>
</evidence>
<accession>A0A542ZP98</accession>
<gene>
    <name evidence="5" type="ORF">FB461_1822</name>
</gene>
<keyword evidence="1" id="KW-0597">Phosphoprotein</keyword>
<evidence type="ECO:0000313" key="6">
    <source>
        <dbReference type="Proteomes" id="UP000315389"/>
    </source>
</evidence>
<keyword evidence="3" id="KW-1133">Transmembrane helix</keyword>